<keyword evidence="3" id="KW-1185">Reference proteome</keyword>
<accession>A0A2A5T1Y6</accession>
<dbReference type="PANTHER" id="PTHR38769:SF1">
    <property type="entry name" value="UPF0381 PROTEIN YFCZ-RELATED"/>
    <property type="match status" value="1"/>
</dbReference>
<dbReference type="GeneID" id="66952095"/>
<name>A0A2A5T1Y6_9GAMM</name>
<comment type="similarity">
    <text evidence="1">Belongs to the UPF0381 family.</text>
</comment>
<dbReference type="Gene3D" id="3.30.70.860">
    <property type="match status" value="1"/>
</dbReference>
<dbReference type="EMBL" id="NBYY01000025">
    <property type="protein sequence ID" value="PCS22183.1"/>
    <property type="molecule type" value="Genomic_DNA"/>
</dbReference>
<dbReference type="InterPro" id="IPR005272">
    <property type="entry name" value="DUF406"/>
</dbReference>
<sequence length="98" mass="11428">MNQKTNQIDDGCDVTTQMGYLIREGNDTIEVNIIEKDKKVAMAKFRSYLTMAREVNANVDYILDKDVKHLENKLTLRLKFECSVEKLIFELLTRSQLK</sequence>
<dbReference type="GO" id="GO:0005829">
    <property type="term" value="C:cytosol"/>
    <property type="evidence" value="ECO:0007669"/>
    <property type="project" value="TreeGrafter"/>
</dbReference>
<proteinExistence type="inferred from homology"/>
<protein>
    <submittedName>
        <fullName evidence="2">Uncharacterized protein</fullName>
    </submittedName>
</protein>
<gene>
    <name evidence="2" type="ORF">BTN49_2251</name>
</gene>
<evidence type="ECO:0000256" key="1">
    <source>
        <dbReference type="ARBA" id="ARBA00006201"/>
    </source>
</evidence>
<evidence type="ECO:0000313" key="2">
    <source>
        <dbReference type="EMBL" id="PCS22183.1"/>
    </source>
</evidence>
<dbReference type="AlphaFoldDB" id="A0A2A5T1Y6"/>
<comment type="caution">
    <text evidence="2">The sequence shown here is derived from an EMBL/GenBank/DDBJ whole genome shotgun (WGS) entry which is preliminary data.</text>
</comment>
<dbReference type="RefSeq" id="WP_097356848.1">
    <property type="nucleotide sequence ID" value="NZ_CAWNJE010000025.1"/>
</dbReference>
<dbReference type="PANTHER" id="PTHR38769">
    <property type="entry name" value="UPF0381 PROTEIN YFCZ-RELATED"/>
    <property type="match status" value="1"/>
</dbReference>
<dbReference type="Pfam" id="PF04175">
    <property type="entry name" value="DUF406"/>
    <property type="match status" value="1"/>
</dbReference>
<organism evidence="2 3">
    <name type="scientific">Candidatus Enterovibrio escicola</name>
    <dbReference type="NCBI Taxonomy" id="1927127"/>
    <lineage>
        <taxon>Bacteria</taxon>
        <taxon>Pseudomonadati</taxon>
        <taxon>Pseudomonadota</taxon>
        <taxon>Gammaproteobacteria</taxon>
        <taxon>Vibrionales</taxon>
        <taxon>Vibrionaceae</taxon>
        <taxon>Enterovibrio</taxon>
    </lineage>
</organism>
<dbReference type="Proteomes" id="UP000219020">
    <property type="component" value="Unassembled WGS sequence"/>
</dbReference>
<reference evidence="3" key="1">
    <citation type="submission" date="2017-04" db="EMBL/GenBank/DDBJ databases">
        <title>Genome evolution of the luminous symbionts of deep sea anglerfish.</title>
        <authorList>
            <person name="Hendry T.A."/>
        </authorList>
    </citation>
    <scope>NUCLEOTIDE SEQUENCE [LARGE SCALE GENOMIC DNA]</scope>
</reference>
<evidence type="ECO:0000313" key="3">
    <source>
        <dbReference type="Proteomes" id="UP000219020"/>
    </source>
</evidence>
<dbReference type="InterPro" id="IPR035571">
    <property type="entry name" value="UPF0234-like_C"/>
</dbReference>